<evidence type="ECO:0000256" key="1">
    <source>
        <dbReference type="SAM" id="MobiDB-lite"/>
    </source>
</evidence>
<proteinExistence type="predicted"/>
<comment type="caution">
    <text evidence="2">The sequence shown here is derived from an EMBL/GenBank/DDBJ whole genome shotgun (WGS) entry which is preliminary data.</text>
</comment>
<dbReference type="InterPro" id="IPR011049">
    <property type="entry name" value="Serralysin-like_metalloprot_C"/>
</dbReference>
<dbReference type="InterPro" id="IPR010221">
    <property type="entry name" value="VCBS_dom"/>
</dbReference>
<dbReference type="Proteomes" id="UP000639516">
    <property type="component" value="Unassembled WGS sequence"/>
</dbReference>
<feature type="region of interest" description="Disordered" evidence="1">
    <location>
        <begin position="551"/>
        <end position="572"/>
    </location>
</feature>
<reference evidence="2 3" key="1">
    <citation type="journal article" date="2020" name="Arch. Microbiol.">
        <title>Bradyrhizobium campsiandrae sp. nov., a nitrogen-fixing bacterial strain isolated from a native leguminous tree from the Amazon adapted to flooded conditions.</title>
        <authorList>
            <person name="Cabral Michel D."/>
            <person name="Martins da Costa E."/>
            <person name="Azarias Guimaraes A."/>
            <person name="Soares de Carvalho T."/>
            <person name="Santos de Castro Caputo P."/>
            <person name="Willems A."/>
            <person name="de Souza Moreira F.M."/>
        </authorList>
    </citation>
    <scope>NUCLEOTIDE SEQUENCE [LARGE SCALE GENOMIC DNA]</scope>
    <source>
        <strain evidence="3">INPA 384B</strain>
    </source>
</reference>
<dbReference type="Gene3D" id="2.60.120.260">
    <property type="entry name" value="Galactose-binding domain-like"/>
    <property type="match status" value="1"/>
</dbReference>
<evidence type="ECO:0000313" key="2">
    <source>
        <dbReference type="EMBL" id="MBC9980442.1"/>
    </source>
</evidence>
<gene>
    <name evidence="2" type="ORF">HA482_19765</name>
</gene>
<sequence>MTNHTPVFTSSSATGSFTEFTDTTDSTVLHTLSGTMSFKDSDKTDTHTTSATLQSAVLSSGTIIPAASLAHFQTAMHSQILSDSSGSGQLKWSFSDADDDFDFLAKNQTLVLTYDITVSDNHGGTAIQTVKITVTGTDDKPVINTTTAVTVTEQANQTLSLSSDTVHVALNFTDDDLTNTGHTATVTGVSASGATAGLLPGPLGDAELMAFLHVDNVVKNSGSSAGTINTTFSAPDLAFDYLAAGQHLDITYTVQLDDHAGGISTQTVTVTVVGTNDKPMYLSCPESAALVEDHNVDLSGNLTAHGDLFFSDVDLADMHTVSTTVSASRSGGGAIPLTNAQLLAAFGTALEDSTGHVLGEVDWNFALANGATNFLNGGETLELVYHVTVNDVHGGTATQDVTVTILGVNHPVVMTSGPESSTATEQDATTGSSAPDTTPTSPAGTLAFTDQDTSDTHVVTVALDSTSGPTPPAATQADLAAALTTVLHDSTGTGSGSIDWNFAIADKDLDYLAANETLTVNYHIKVADGSTSSTQTVSVVITGANDAPVITSGPESASLSEQPGVTNSSSPDSTAVQTLNFADVDLSDVHSVGVALDSAVWSGHPAVAGETLNDLQVALTTVLHDSTGSGSGGIDWSFNIADRDLDFLGAGETLTVVYDVTVSDGVATSTQQVTVTATGAADAMIVNPVSATIDDTPLTDAGQIVAAGNAIFDASDSPGDGSLSLSITAVDGNAANVGTSIAGAHGSLIVEADGTYHYTASPALDQLQNGDNASDQFTITVTNSLGESHDSTLTFNMVGADDAPVITAANALGTLTEGAGPSVLVNGGFETGNVSGWTAAGAAADLLLLGGQYGNYSALLGDGFLQQNVATVAGQHYTLSFEVAGDPDASSTSFSAFWDGAQILGSTQEALGFTKYTFDVIGHTGGGSTSLEFDFGTDGSGQLLDAISVAPTTGPAAETTDGSISFSDAEAADTHTASFTAQGSGYVGTFSLDPVSDAPGHGSVAWHYTVDNADIQFLAQGQTLVQTYAVTILDSNGASTVQDVSVAINGVNEAPTAVSETVVTDIGAGGTVDIPGWALGSNDTDPDATDHVGLGSVTSSSGGGTAVSFGDAFFTDDATLGGSFNYTASDGITTSANIATATIVNNAPSASSLSAGAGDSILIATQGGEQLIGGAGNDVLIGTTSGNVMTGGGGNDTFAFLQPPTAPGQITDFNNTTEHDRIAISASGFSGGLTAGMDVTSTFESSADNNFSGAAEFHFDTANHTLYLSADGTQGSAHAIVAVQVGAVINPHDILIV</sequence>
<dbReference type="SUPFAM" id="SSF51120">
    <property type="entry name" value="beta-Roll"/>
    <property type="match status" value="1"/>
</dbReference>
<feature type="compositionally biased region" description="Polar residues" evidence="1">
    <location>
        <begin position="553"/>
        <end position="572"/>
    </location>
</feature>
<protein>
    <recommendedName>
        <fullName evidence="4">VCBS repeat-containing protein</fullName>
    </recommendedName>
</protein>
<organism evidence="2 3">
    <name type="scientific">Bradyrhizobium campsiandrae</name>
    <dbReference type="NCBI Taxonomy" id="1729892"/>
    <lineage>
        <taxon>Bacteria</taxon>
        <taxon>Pseudomonadati</taxon>
        <taxon>Pseudomonadota</taxon>
        <taxon>Alphaproteobacteria</taxon>
        <taxon>Hyphomicrobiales</taxon>
        <taxon>Nitrobacteraceae</taxon>
        <taxon>Bradyrhizobium</taxon>
    </lineage>
</organism>
<name>A0ABR7UAK9_9BRAD</name>
<dbReference type="Pfam" id="PF17963">
    <property type="entry name" value="Big_9"/>
    <property type="match status" value="1"/>
</dbReference>
<dbReference type="EMBL" id="JAATTO010000027">
    <property type="protein sequence ID" value="MBC9980442.1"/>
    <property type="molecule type" value="Genomic_DNA"/>
</dbReference>
<evidence type="ECO:0000313" key="3">
    <source>
        <dbReference type="Proteomes" id="UP000639516"/>
    </source>
</evidence>
<dbReference type="NCBIfam" id="TIGR01965">
    <property type="entry name" value="VCBS_repeat"/>
    <property type="match status" value="7"/>
</dbReference>
<accession>A0ABR7UAK9</accession>
<dbReference type="RefSeq" id="WP_188096215.1">
    <property type="nucleotide sequence ID" value="NZ_JAANIH010000003.1"/>
</dbReference>
<keyword evidence="3" id="KW-1185">Reference proteome</keyword>
<evidence type="ECO:0008006" key="4">
    <source>
        <dbReference type="Google" id="ProtNLM"/>
    </source>
</evidence>
<feature type="region of interest" description="Disordered" evidence="1">
    <location>
        <begin position="414"/>
        <end position="451"/>
    </location>
</feature>
<dbReference type="Gene3D" id="2.150.10.10">
    <property type="entry name" value="Serralysin-like metalloprotease, C-terminal"/>
    <property type="match status" value="1"/>
</dbReference>
<feature type="compositionally biased region" description="Polar residues" evidence="1">
    <location>
        <begin position="417"/>
        <end position="451"/>
    </location>
</feature>